<dbReference type="GO" id="GO:0005886">
    <property type="term" value="C:plasma membrane"/>
    <property type="evidence" value="ECO:0007669"/>
    <property type="project" value="UniProtKB-SubCell"/>
</dbReference>
<keyword evidence="5 7" id="KW-1133">Transmembrane helix</keyword>
<dbReference type="Proteomes" id="UP000886842">
    <property type="component" value="Unassembled WGS sequence"/>
</dbReference>
<feature type="transmembrane region" description="Helical" evidence="7">
    <location>
        <begin position="76"/>
        <end position="95"/>
    </location>
</feature>
<feature type="transmembrane region" description="Helical" evidence="7">
    <location>
        <begin position="168"/>
        <end position="187"/>
    </location>
</feature>
<dbReference type="PANTHER" id="PTHR30106:SF2">
    <property type="entry name" value="UPF0324 INNER MEMBRANE PROTEIN YEIH"/>
    <property type="match status" value="1"/>
</dbReference>
<dbReference type="Pfam" id="PF03601">
    <property type="entry name" value="Cons_hypoth698"/>
    <property type="match status" value="1"/>
</dbReference>
<feature type="transmembrane region" description="Helical" evidence="7">
    <location>
        <begin position="268"/>
        <end position="288"/>
    </location>
</feature>
<feature type="transmembrane region" description="Helical" evidence="7">
    <location>
        <begin position="101"/>
        <end position="124"/>
    </location>
</feature>
<evidence type="ECO:0000256" key="6">
    <source>
        <dbReference type="ARBA" id="ARBA00023136"/>
    </source>
</evidence>
<evidence type="ECO:0000256" key="3">
    <source>
        <dbReference type="ARBA" id="ARBA00022475"/>
    </source>
</evidence>
<keyword evidence="3" id="KW-1003">Cell membrane</keyword>
<evidence type="ECO:0000256" key="7">
    <source>
        <dbReference type="SAM" id="Phobius"/>
    </source>
</evidence>
<comment type="subcellular location">
    <subcellularLocation>
        <location evidence="1">Cell membrane</location>
        <topology evidence="1">Multi-pass membrane protein</topology>
    </subcellularLocation>
</comment>
<feature type="transmembrane region" description="Helical" evidence="7">
    <location>
        <begin position="20"/>
        <end position="40"/>
    </location>
</feature>
<feature type="transmembrane region" description="Helical" evidence="7">
    <location>
        <begin position="225"/>
        <end position="247"/>
    </location>
</feature>
<comment type="similarity">
    <text evidence="2">Belongs to the UPF0324 family.</text>
</comment>
<proteinExistence type="inferred from homology"/>
<feature type="transmembrane region" description="Helical" evidence="7">
    <location>
        <begin position="46"/>
        <end position="64"/>
    </location>
</feature>
<feature type="transmembrane region" description="Helical" evidence="7">
    <location>
        <begin position="330"/>
        <end position="354"/>
    </location>
</feature>
<dbReference type="EMBL" id="DVLP01000286">
    <property type="protein sequence ID" value="HIT75839.1"/>
    <property type="molecule type" value="Genomic_DNA"/>
</dbReference>
<keyword evidence="6 7" id="KW-0472">Membrane</keyword>
<gene>
    <name evidence="8" type="ORF">IAA98_09655</name>
</gene>
<protein>
    <submittedName>
        <fullName evidence="8">Sulfate exporter family transporter</fullName>
    </submittedName>
</protein>
<organism evidence="8 9">
    <name type="scientific">Candidatus Avipropionibacterium avicola</name>
    <dbReference type="NCBI Taxonomy" id="2840701"/>
    <lineage>
        <taxon>Bacteria</taxon>
        <taxon>Bacillati</taxon>
        <taxon>Actinomycetota</taxon>
        <taxon>Actinomycetes</taxon>
        <taxon>Propionibacteriales</taxon>
        <taxon>Propionibacteriaceae</taxon>
        <taxon>Propionibacteriaceae incertae sedis</taxon>
        <taxon>Candidatus Avipropionibacterium</taxon>
    </lineage>
</organism>
<evidence type="ECO:0000256" key="4">
    <source>
        <dbReference type="ARBA" id="ARBA00022692"/>
    </source>
</evidence>
<feature type="transmembrane region" description="Helical" evidence="7">
    <location>
        <begin position="294"/>
        <end position="318"/>
    </location>
</feature>
<evidence type="ECO:0000313" key="9">
    <source>
        <dbReference type="Proteomes" id="UP000886842"/>
    </source>
</evidence>
<sequence>MPTTLSRTARPDPVQELPRWRVLLPGLALCLGAAGTAYGLNRLLPQVSALLIAIVLGVVLANVVRLPTVLQPGIDLAAKKLLRAGIVLLGLQLVLTDILDLGLAVLAVVVVVVASGLFVTWLVAPRLGINPTLALLIGSGFSICGAAAVAGVAGILEPDEETEESTVTAVALVVIFGTLMIPVIPVLSRIAGLDAKVAGMWAGGSIHEVAQVVAAGGIIGGGALAVAVVVKLARVLLLAPIVAVLSVRQRRRMSRRRTEGGDSATGTLPPIVPLFIVGFVAMVVVRTVLPVPEIVLGAGGLIETVLLAAAMFALGTGVRIGALAKVGLRPFLLAAITTVVVATVAGAGVVLVSATS</sequence>
<evidence type="ECO:0000256" key="1">
    <source>
        <dbReference type="ARBA" id="ARBA00004651"/>
    </source>
</evidence>
<evidence type="ECO:0000256" key="2">
    <source>
        <dbReference type="ARBA" id="ARBA00007977"/>
    </source>
</evidence>
<evidence type="ECO:0000256" key="5">
    <source>
        <dbReference type="ARBA" id="ARBA00022989"/>
    </source>
</evidence>
<dbReference type="AlphaFoldDB" id="A0A9D1GYK6"/>
<evidence type="ECO:0000313" key="8">
    <source>
        <dbReference type="EMBL" id="HIT75839.1"/>
    </source>
</evidence>
<reference evidence="8" key="1">
    <citation type="submission" date="2020-10" db="EMBL/GenBank/DDBJ databases">
        <authorList>
            <person name="Gilroy R."/>
        </authorList>
    </citation>
    <scope>NUCLEOTIDE SEQUENCE</scope>
    <source>
        <strain evidence="8">ChiGjej1B1-24693</strain>
    </source>
</reference>
<keyword evidence="4 7" id="KW-0812">Transmembrane</keyword>
<name>A0A9D1GYK6_9ACTN</name>
<accession>A0A9D1GYK6</accession>
<comment type="caution">
    <text evidence="8">The sequence shown here is derived from an EMBL/GenBank/DDBJ whole genome shotgun (WGS) entry which is preliminary data.</text>
</comment>
<reference evidence="8" key="2">
    <citation type="journal article" date="2021" name="PeerJ">
        <title>Extensive microbial diversity within the chicken gut microbiome revealed by metagenomics and culture.</title>
        <authorList>
            <person name="Gilroy R."/>
            <person name="Ravi A."/>
            <person name="Getino M."/>
            <person name="Pursley I."/>
            <person name="Horton D.L."/>
            <person name="Alikhan N.F."/>
            <person name="Baker D."/>
            <person name="Gharbi K."/>
            <person name="Hall N."/>
            <person name="Watson M."/>
            <person name="Adriaenssens E.M."/>
            <person name="Foster-Nyarko E."/>
            <person name="Jarju S."/>
            <person name="Secka A."/>
            <person name="Antonio M."/>
            <person name="Oren A."/>
            <person name="Chaudhuri R.R."/>
            <person name="La Ragione R."/>
            <person name="Hildebrand F."/>
            <person name="Pallen M.J."/>
        </authorList>
    </citation>
    <scope>NUCLEOTIDE SEQUENCE</scope>
    <source>
        <strain evidence="8">ChiGjej1B1-24693</strain>
    </source>
</reference>
<feature type="transmembrane region" description="Helical" evidence="7">
    <location>
        <begin position="199"/>
        <end position="219"/>
    </location>
</feature>
<feature type="transmembrane region" description="Helical" evidence="7">
    <location>
        <begin position="133"/>
        <end position="156"/>
    </location>
</feature>
<dbReference type="PANTHER" id="PTHR30106">
    <property type="entry name" value="INNER MEMBRANE PROTEIN YEIH-RELATED"/>
    <property type="match status" value="1"/>
</dbReference>
<dbReference type="InterPro" id="IPR018383">
    <property type="entry name" value="UPF0324_pro"/>
</dbReference>